<feature type="region of interest" description="Disordered" evidence="1">
    <location>
        <begin position="57"/>
        <end position="98"/>
    </location>
</feature>
<keyword evidence="2" id="KW-0812">Transmembrane</keyword>
<dbReference type="Pfam" id="PF12773">
    <property type="entry name" value="DZR"/>
    <property type="match status" value="1"/>
</dbReference>
<proteinExistence type="predicted"/>
<reference evidence="4 5" key="1">
    <citation type="submission" date="2009-10" db="EMBL/GenBank/DDBJ databases">
        <authorList>
            <person name="Qin X."/>
            <person name="Bachman B."/>
            <person name="Battles P."/>
            <person name="Bell A."/>
            <person name="Bess C."/>
            <person name="Bickham C."/>
            <person name="Chaboub L."/>
            <person name="Chen D."/>
            <person name="Coyle M."/>
            <person name="Deiros D.R."/>
            <person name="Dinh H."/>
            <person name="Forbes L."/>
            <person name="Fowler G."/>
            <person name="Francisco L."/>
            <person name="Fu Q."/>
            <person name="Gubbala S."/>
            <person name="Hale W."/>
            <person name="Han Y."/>
            <person name="Hemphill L."/>
            <person name="Highlander S.K."/>
            <person name="Hirani K."/>
            <person name="Hogues M."/>
            <person name="Jackson L."/>
            <person name="Jakkamsetti A."/>
            <person name="Javaid M."/>
            <person name="Jiang H."/>
            <person name="Korchina V."/>
            <person name="Kovar C."/>
            <person name="Lara F."/>
            <person name="Lee S."/>
            <person name="Mata R."/>
            <person name="Mathew T."/>
            <person name="Moen C."/>
            <person name="Morales K."/>
            <person name="Munidasa M."/>
            <person name="Nazareth L."/>
            <person name="Ngo R."/>
            <person name="Nguyen L."/>
            <person name="Okwuonu G."/>
            <person name="Ongeri F."/>
            <person name="Patil S."/>
            <person name="Petrosino J."/>
            <person name="Pham C."/>
            <person name="Pham P."/>
            <person name="Pu L.-L."/>
            <person name="Puazo M."/>
            <person name="Raj R."/>
            <person name="Reid J."/>
            <person name="Rouhana J."/>
            <person name="Saada N."/>
            <person name="Shang Y."/>
            <person name="Simmons D."/>
            <person name="Thornton R."/>
            <person name="Warren J."/>
            <person name="Weissenberger G."/>
            <person name="Zhang J."/>
            <person name="Zhang L."/>
            <person name="Zhou C."/>
            <person name="Zhu D."/>
            <person name="Muzny D."/>
            <person name="Worley K."/>
            <person name="Gibbs R."/>
        </authorList>
    </citation>
    <scope>NUCLEOTIDE SEQUENCE [LARGE SCALE GENOMIC DNA]</scope>
    <source>
        <strain evidence="4 5">DSM 17361</strain>
    </source>
</reference>
<sequence length="390" mass="43561">MAIIKCPECGRQVSDKAPVCPNCGVEIAGKIIRCPQCGEIYFSNLARCPKCQHPTHAPEQAVGEGAEERVRKEEPPIHEDPATDNQRDTADTAKPVRQKSGKGKTIALIVSLCIALVIGGVCFYFYNDAKAAKENEAFAFAIESDEPMVLQNYLDNNPDAPADHRESITARLEFLKKQDNDWTNALVSGSRTALEDYLAKHPDSEHSLEARHKMDSIDWADAARENTVEAMQLYLTRHANGEHVDEANATIKEIKTKTIQDEDRKIVALSLRRFFLGLSAGDGKMLMASVTPILSNFLGKTDATQADVVTFMNKIYKEDVIGMDWRTNNDYQITKKEVGDEQYEYTVNFSAIQKIERTDQSKEKEAHYQIKATINPDGLISAMSMTKILE</sequence>
<evidence type="ECO:0000259" key="3">
    <source>
        <dbReference type="Pfam" id="PF12773"/>
    </source>
</evidence>
<accession>D1PVK1</accession>
<keyword evidence="2" id="KW-0472">Membrane</keyword>
<dbReference type="EMBL" id="ACKS01000039">
    <property type="protein sequence ID" value="EFA44571.1"/>
    <property type="molecule type" value="Genomic_DNA"/>
</dbReference>
<organism evidence="4 5">
    <name type="scientific">Hallella bergensis DSM 17361</name>
    <dbReference type="NCBI Taxonomy" id="585502"/>
    <lineage>
        <taxon>Bacteria</taxon>
        <taxon>Pseudomonadati</taxon>
        <taxon>Bacteroidota</taxon>
        <taxon>Bacteroidia</taxon>
        <taxon>Bacteroidales</taxon>
        <taxon>Prevotellaceae</taxon>
        <taxon>Hallella</taxon>
    </lineage>
</organism>
<dbReference type="HOGENOM" id="CLU_056169_0_0_10"/>
<gene>
    <name evidence="4" type="ORF">HMPREF0645_0986</name>
</gene>
<evidence type="ECO:0000313" key="4">
    <source>
        <dbReference type="EMBL" id="EFA44571.1"/>
    </source>
</evidence>
<evidence type="ECO:0000256" key="2">
    <source>
        <dbReference type="SAM" id="Phobius"/>
    </source>
</evidence>
<dbReference type="eggNOG" id="ENOG5033GJ0">
    <property type="taxonomic scope" value="Bacteria"/>
</dbReference>
<evidence type="ECO:0000313" key="5">
    <source>
        <dbReference type="Proteomes" id="UP000003160"/>
    </source>
</evidence>
<feature type="domain" description="DZANK-type" evidence="3">
    <location>
        <begin position="6"/>
        <end position="51"/>
    </location>
</feature>
<dbReference type="AlphaFoldDB" id="D1PVK1"/>
<comment type="caution">
    <text evidence="4">The sequence shown here is derived from an EMBL/GenBank/DDBJ whole genome shotgun (WGS) entry which is preliminary data.</text>
</comment>
<dbReference type="InterPro" id="IPR025874">
    <property type="entry name" value="DZR"/>
</dbReference>
<feature type="transmembrane region" description="Helical" evidence="2">
    <location>
        <begin position="106"/>
        <end position="126"/>
    </location>
</feature>
<name>D1PVK1_9BACT</name>
<dbReference type="Proteomes" id="UP000003160">
    <property type="component" value="Unassembled WGS sequence"/>
</dbReference>
<evidence type="ECO:0000256" key="1">
    <source>
        <dbReference type="SAM" id="MobiDB-lite"/>
    </source>
</evidence>
<feature type="compositionally biased region" description="Basic and acidic residues" evidence="1">
    <location>
        <begin position="66"/>
        <end position="91"/>
    </location>
</feature>
<dbReference type="RefSeq" id="WP_007173100.1">
    <property type="nucleotide sequence ID" value="NZ_GG704780.1"/>
</dbReference>
<keyword evidence="2" id="KW-1133">Transmembrane helix</keyword>
<keyword evidence="5" id="KW-1185">Reference proteome</keyword>
<protein>
    <recommendedName>
        <fullName evidence="3">DZANK-type domain-containing protein</fullName>
    </recommendedName>
</protein>
<dbReference type="OrthoDB" id="1078822at2"/>